<evidence type="ECO:0000256" key="6">
    <source>
        <dbReference type="SAM" id="SignalP"/>
    </source>
</evidence>
<feature type="signal peptide" evidence="6">
    <location>
        <begin position="1"/>
        <end position="26"/>
    </location>
</feature>
<accession>A0ABS8PTJ0</accession>
<evidence type="ECO:0000313" key="9">
    <source>
        <dbReference type="EMBL" id="MCD2424392.1"/>
    </source>
</evidence>
<evidence type="ECO:0000256" key="1">
    <source>
        <dbReference type="ARBA" id="ARBA00004442"/>
    </source>
</evidence>
<sequence>MKKNLKYLGLLSLLLALISCQKFLDAKPDQSLVIPSSLQDFQALLDDYIRVNQNDASAGLRSSDDYYLTYESWQAIAAPEDRNMYIWGKDNLFDKNNNNDWSYTFDNIQRANIILEGMNKTEQPEVNAADWNDVKGQAHFQRARNFLQAAFIWTQAYDPATASTDLGLPLRLTPDFNTPSVRSSVEQTYQQIIADFKKAAQLLPVSAVHKLRPGKAAAFAFLARTYLSMRKYDQAVLYADSSLQLNDTLLDYNKVKASASFPFAPRFSNPEDLFNANMTLPESLSPAKAKIDTVLLGMYTDNDLRRGVFFGKNADSGYRFKGSYIGAQSLYSGIATDEVYLIKSECLVRTGLVQEGISILNQLLLRRWKTGTYLPYTTTDPTEALALVLKERRKELLMRGLRWMDIKRFNKESTGIQLTRTLGTSSYSLLPNDLRCALPIPEDVIAITGMPQNPR</sequence>
<dbReference type="InterPro" id="IPR011990">
    <property type="entry name" value="TPR-like_helical_dom_sf"/>
</dbReference>
<proteinExistence type="inferred from homology"/>
<evidence type="ECO:0000256" key="2">
    <source>
        <dbReference type="ARBA" id="ARBA00006275"/>
    </source>
</evidence>
<name>A0ABS8PTJ0_9BACT</name>
<comment type="subcellular location">
    <subcellularLocation>
        <location evidence="1">Cell outer membrane</location>
    </subcellularLocation>
</comment>
<evidence type="ECO:0000256" key="3">
    <source>
        <dbReference type="ARBA" id="ARBA00022729"/>
    </source>
</evidence>
<keyword evidence="10" id="KW-1185">Reference proteome</keyword>
<dbReference type="InterPro" id="IPR033985">
    <property type="entry name" value="SusD-like_N"/>
</dbReference>
<comment type="similarity">
    <text evidence="2">Belongs to the SusD family.</text>
</comment>
<protein>
    <submittedName>
        <fullName evidence="9">RagB/SusD family nutrient uptake outer membrane protein</fullName>
    </submittedName>
</protein>
<dbReference type="EMBL" id="JAJNEC010000005">
    <property type="protein sequence ID" value="MCD2424392.1"/>
    <property type="molecule type" value="Genomic_DNA"/>
</dbReference>
<dbReference type="Gene3D" id="1.25.40.390">
    <property type="match status" value="1"/>
</dbReference>
<evidence type="ECO:0000259" key="7">
    <source>
        <dbReference type="Pfam" id="PF07980"/>
    </source>
</evidence>
<dbReference type="InterPro" id="IPR012944">
    <property type="entry name" value="SusD_RagB_dom"/>
</dbReference>
<keyword evidence="4" id="KW-0472">Membrane</keyword>
<dbReference type="PROSITE" id="PS51257">
    <property type="entry name" value="PROKAR_LIPOPROTEIN"/>
    <property type="match status" value="1"/>
</dbReference>
<dbReference type="RefSeq" id="WP_231006170.1">
    <property type="nucleotide sequence ID" value="NZ_JAJNEC010000005.1"/>
</dbReference>
<keyword evidence="5" id="KW-0998">Cell outer membrane</keyword>
<evidence type="ECO:0000313" key="10">
    <source>
        <dbReference type="Proteomes" id="UP001199816"/>
    </source>
</evidence>
<evidence type="ECO:0000256" key="4">
    <source>
        <dbReference type="ARBA" id="ARBA00023136"/>
    </source>
</evidence>
<evidence type="ECO:0000256" key="5">
    <source>
        <dbReference type="ARBA" id="ARBA00023237"/>
    </source>
</evidence>
<dbReference type="Pfam" id="PF07980">
    <property type="entry name" value="SusD_RagB"/>
    <property type="match status" value="1"/>
</dbReference>
<feature type="domain" description="RagB/SusD" evidence="7">
    <location>
        <begin position="338"/>
        <end position="417"/>
    </location>
</feature>
<comment type="caution">
    <text evidence="9">The sequence shown here is derived from an EMBL/GenBank/DDBJ whole genome shotgun (WGS) entry which is preliminary data.</text>
</comment>
<reference evidence="9 10" key="1">
    <citation type="submission" date="2021-11" db="EMBL/GenBank/DDBJ databases">
        <title>Genomic of Niabella pedocola.</title>
        <authorList>
            <person name="Wu T."/>
        </authorList>
    </citation>
    <scope>NUCLEOTIDE SEQUENCE [LARGE SCALE GENOMIC DNA]</scope>
    <source>
        <strain evidence="9 10">JCM 31011</strain>
    </source>
</reference>
<organism evidence="9 10">
    <name type="scientific">Niabella pedocola</name>
    <dbReference type="NCBI Taxonomy" id="1752077"/>
    <lineage>
        <taxon>Bacteria</taxon>
        <taxon>Pseudomonadati</taxon>
        <taxon>Bacteroidota</taxon>
        <taxon>Chitinophagia</taxon>
        <taxon>Chitinophagales</taxon>
        <taxon>Chitinophagaceae</taxon>
        <taxon>Niabella</taxon>
    </lineage>
</organism>
<dbReference type="SUPFAM" id="SSF48452">
    <property type="entry name" value="TPR-like"/>
    <property type="match status" value="1"/>
</dbReference>
<gene>
    <name evidence="9" type="ORF">LQ567_16550</name>
</gene>
<keyword evidence="3 6" id="KW-0732">Signal</keyword>
<dbReference type="Proteomes" id="UP001199816">
    <property type="component" value="Unassembled WGS sequence"/>
</dbReference>
<feature type="domain" description="SusD-like N-terminal" evidence="8">
    <location>
        <begin position="22"/>
        <end position="227"/>
    </location>
</feature>
<feature type="chain" id="PRO_5046938586" evidence="6">
    <location>
        <begin position="27"/>
        <end position="455"/>
    </location>
</feature>
<dbReference type="Pfam" id="PF14322">
    <property type="entry name" value="SusD-like_3"/>
    <property type="match status" value="1"/>
</dbReference>
<evidence type="ECO:0000259" key="8">
    <source>
        <dbReference type="Pfam" id="PF14322"/>
    </source>
</evidence>